<evidence type="ECO:0000313" key="2">
    <source>
        <dbReference type="EMBL" id="KAJ1098247.1"/>
    </source>
</evidence>
<reference evidence="2" key="1">
    <citation type="journal article" date="2022" name="bioRxiv">
        <title>Sequencing and chromosome-scale assembly of the giantPleurodeles waltlgenome.</title>
        <authorList>
            <person name="Brown T."/>
            <person name="Elewa A."/>
            <person name="Iarovenko S."/>
            <person name="Subramanian E."/>
            <person name="Araus A.J."/>
            <person name="Petzold A."/>
            <person name="Susuki M."/>
            <person name="Suzuki K.-i.T."/>
            <person name="Hayashi T."/>
            <person name="Toyoda A."/>
            <person name="Oliveira C."/>
            <person name="Osipova E."/>
            <person name="Leigh N.D."/>
            <person name="Simon A."/>
            <person name="Yun M.H."/>
        </authorList>
    </citation>
    <scope>NUCLEOTIDE SEQUENCE</scope>
    <source>
        <strain evidence="2">20211129_DDA</strain>
        <tissue evidence="2">Liver</tissue>
    </source>
</reference>
<dbReference type="EMBL" id="JANPWB010000014">
    <property type="protein sequence ID" value="KAJ1098247.1"/>
    <property type="molecule type" value="Genomic_DNA"/>
</dbReference>
<dbReference type="AlphaFoldDB" id="A0AAV7M3S9"/>
<name>A0AAV7M3S9_PLEWA</name>
<comment type="caution">
    <text evidence="2">The sequence shown here is derived from an EMBL/GenBank/DDBJ whole genome shotgun (WGS) entry which is preliminary data.</text>
</comment>
<dbReference type="Proteomes" id="UP001066276">
    <property type="component" value="Chromosome 10"/>
</dbReference>
<evidence type="ECO:0000313" key="3">
    <source>
        <dbReference type="Proteomes" id="UP001066276"/>
    </source>
</evidence>
<feature type="compositionally biased region" description="Basic and acidic residues" evidence="1">
    <location>
        <begin position="26"/>
        <end position="45"/>
    </location>
</feature>
<gene>
    <name evidence="2" type="ORF">NDU88_003363</name>
</gene>
<accession>A0AAV7M3S9</accession>
<protein>
    <submittedName>
        <fullName evidence="2">Uncharacterized protein</fullName>
    </submittedName>
</protein>
<organism evidence="2 3">
    <name type="scientific">Pleurodeles waltl</name>
    <name type="common">Iberian ribbed newt</name>
    <dbReference type="NCBI Taxonomy" id="8319"/>
    <lineage>
        <taxon>Eukaryota</taxon>
        <taxon>Metazoa</taxon>
        <taxon>Chordata</taxon>
        <taxon>Craniata</taxon>
        <taxon>Vertebrata</taxon>
        <taxon>Euteleostomi</taxon>
        <taxon>Amphibia</taxon>
        <taxon>Batrachia</taxon>
        <taxon>Caudata</taxon>
        <taxon>Salamandroidea</taxon>
        <taxon>Salamandridae</taxon>
        <taxon>Pleurodelinae</taxon>
        <taxon>Pleurodeles</taxon>
    </lineage>
</organism>
<sequence length="158" mass="18487">MKSKAGRERGEEEERAQRKSRTRSKWAAEGEQRAEEDGYQKEEQKAMGNGQQRCGERMEERAEDKRQKFREREISFLDQQIQKDFRSEASSDKTDWNSPPIYRRTIFFTITLVSINGRWYVKPHLALGRRSHARISSPSTNNYRVLAVSSLTPYPSSP</sequence>
<keyword evidence="3" id="KW-1185">Reference proteome</keyword>
<evidence type="ECO:0000256" key="1">
    <source>
        <dbReference type="SAM" id="MobiDB-lite"/>
    </source>
</evidence>
<feature type="compositionally biased region" description="Basic and acidic residues" evidence="1">
    <location>
        <begin position="54"/>
        <end position="73"/>
    </location>
</feature>
<proteinExistence type="predicted"/>
<feature type="compositionally biased region" description="Basic and acidic residues" evidence="1">
    <location>
        <begin position="1"/>
        <end position="17"/>
    </location>
</feature>
<feature type="region of interest" description="Disordered" evidence="1">
    <location>
        <begin position="1"/>
        <end position="73"/>
    </location>
</feature>